<evidence type="ECO:0000313" key="2">
    <source>
        <dbReference type="Proteomes" id="UP000632849"/>
    </source>
</evidence>
<dbReference type="PANTHER" id="PTHR30007:SF1">
    <property type="entry name" value="BLR1914 PROTEIN"/>
    <property type="match status" value="1"/>
</dbReference>
<reference evidence="1" key="1">
    <citation type="journal article" date="2014" name="Int. J. Syst. Evol. Microbiol.">
        <title>Complete genome sequence of Corynebacterium casei LMG S-19264T (=DSM 44701T), isolated from a smear-ripened cheese.</title>
        <authorList>
            <consortium name="US DOE Joint Genome Institute (JGI-PGF)"/>
            <person name="Walter F."/>
            <person name="Albersmeier A."/>
            <person name="Kalinowski J."/>
            <person name="Ruckert C."/>
        </authorList>
    </citation>
    <scope>NUCLEOTIDE SEQUENCE</scope>
    <source>
        <strain evidence="1">JCM 4122</strain>
    </source>
</reference>
<evidence type="ECO:0008006" key="3">
    <source>
        <dbReference type="Google" id="ProtNLM"/>
    </source>
</evidence>
<protein>
    <recommendedName>
        <fullName evidence="3">Transposase</fullName>
    </recommendedName>
</protein>
<comment type="caution">
    <text evidence="1">The sequence shown here is derived from an EMBL/GenBank/DDBJ whole genome shotgun (WGS) entry which is preliminary data.</text>
</comment>
<proteinExistence type="predicted"/>
<reference evidence="1" key="2">
    <citation type="submission" date="2020-09" db="EMBL/GenBank/DDBJ databases">
        <authorList>
            <person name="Sun Q."/>
            <person name="Ohkuma M."/>
        </authorList>
    </citation>
    <scope>NUCLEOTIDE SEQUENCE</scope>
    <source>
        <strain evidence="1">JCM 4122</strain>
    </source>
</reference>
<dbReference type="AlphaFoldDB" id="A0A919BPA6"/>
<sequence>MRGKCGRSRRRPDAVLGDRGYVHDKYRWLVWGFGVKPLIARRGTEHGSGLGTQRWFVERALAHLHWFRRLRIRWEICDNIHEAFLTLGCALISWRRLSQQVRALTQ</sequence>
<name>A0A919BPA6_STRFL</name>
<dbReference type="EMBL" id="BNBE01000002">
    <property type="protein sequence ID" value="GHG05236.1"/>
    <property type="molecule type" value="Genomic_DNA"/>
</dbReference>
<evidence type="ECO:0000313" key="1">
    <source>
        <dbReference type="EMBL" id="GHG05236.1"/>
    </source>
</evidence>
<organism evidence="1 2">
    <name type="scientific">Streptomyces filamentosus</name>
    <name type="common">Streptomyces roseosporus</name>
    <dbReference type="NCBI Taxonomy" id="67294"/>
    <lineage>
        <taxon>Bacteria</taxon>
        <taxon>Bacillati</taxon>
        <taxon>Actinomycetota</taxon>
        <taxon>Actinomycetes</taxon>
        <taxon>Kitasatosporales</taxon>
        <taxon>Streptomycetaceae</taxon>
        <taxon>Streptomyces</taxon>
    </lineage>
</organism>
<dbReference type="Proteomes" id="UP000632849">
    <property type="component" value="Unassembled WGS sequence"/>
</dbReference>
<accession>A0A919BPA6</accession>
<gene>
    <name evidence="1" type="ORF">GCM10017667_40040</name>
</gene>
<dbReference type="PANTHER" id="PTHR30007">
    <property type="entry name" value="PHP DOMAIN PROTEIN"/>
    <property type="match status" value="1"/>
</dbReference>
<keyword evidence="2" id="KW-1185">Reference proteome</keyword>